<dbReference type="InterPro" id="IPR049557">
    <property type="entry name" value="Transketolase_CS"/>
</dbReference>
<feature type="binding site" evidence="10">
    <location>
        <position position="72"/>
    </location>
    <ligand>
        <name>thiamine diphosphate</name>
        <dbReference type="ChEBI" id="CHEBI:58937"/>
    </ligand>
</feature>
<evidence type="ECO:0000256" key="2">
    <source>
        <dbReference type="ARBA" id="ARBA00011081"/>
    </source>
</evidence>
<feature type="binding site" evidence="10">
    <location>
        <begin position="113"/>
        <end position="115"/>
    </location>
    <ligand>
        <name>thiamine diphosphate</name>
        <dbReference type="ChEBI" id="CHEBI:58937"/>
    </ligand>
</feature>
<comment type="catalytic activity">
    <reaction evidence="10">
        <text>D-glyceraldehyde 3-phosphate + pyruvate + H(+) = 1-deoxy-D-xylulose 5-phosphate + CO2</text>
        <dbReference type="Rhea" id="RHEA:12605"/>
        <dbReference type="ChEBI" id="CHEBI:15361"/>
        <dbReference type="ChEBI" id="CHEBI:15378"/>
        <dbReference type="ChEBI" id="CHEBI:16526"/>
        <dbReference type="ChEBI" id="CHEBI:57792"/>
        <dbReference type="ChEBI" id="CHEBI:59776"/>
        <dbReference type="EC" id="2.2.1.7"/>
    </reaction>
</comment>
<organism evidence="12 13">
    <name type="scientific">Candidatus Xianfuyuplasma coldseepsis</name>
    <dbReference type="NCBI Taxonomy" id="2782163"/>
    <lineage>
        <taxon>Bacteria</taxon>
        <taxon>Bacillati</taxon>
        <taxon>Mycoplasmatota</taxon>
        <taxon>Mollicutes</taxon>
        <taxon>Candidatus Izemoplasmatales</taxon>
        <taxon>Candidatus Izemoplasmataceae</taxon>
        <taxon>Candidatus Xianfuyuplasma</taxon>
    </lineage>
</organism>
<evidence type="ECO:0000313" key="12">
    <source>
        <dbReference type="EMBL" id="QMS85687.1"/>
    </source>
</evidence>
<dbReference type="GO" id="GO:0005829">
    <property type="term" value="C:cytosol"/>
    <property type="evidence" value="ECO:0007669"/>
    <property type="project" value="TreeGrafter"/>
</dbReference>
<dbReference type="Pfam" id="PF13292">
    <property type="entry name" value="DXP_synthase_N"/>
    <property type="match status" value="1"/>
</dbReference>
<dbReference type="GO" id="GO:0030976">
    <property type="term" value="F:thiamine pyrophosphate binding"/>
    <property type="evidence" value="ECO:0007669"/>
    <property type="project" value="UniProtKB-UniRule"/>
</dbReference>
<keyword evidence="6 10" id="KW-0460">Magnesium</keyword>
<sequence length="618" mass="68684">MDLYAIKDPSFLNDLTVKELETLSEEIRSFLIETIAKTGGHFSSNLGVVELTVALHKVFDSPNDKLIFDVGHQAYTHKILTGRAKDFSSLRQYQGLSGYLKRSESIHDIYEAGHSSTSIAAAAGIEFAKQYVGNSHKVVTIIGDGALTGGMAFEALNFLGNYSDHQPIIILNDNEMSISENIGYLSSILNDIRSKSVYRKVKSKTMKWIPKFLRRLTSKVERGIKGFLSNNTLFDDLGFSYYGPINGHNMKELLKYLNIAKRSNKPCVIHVLTEKGKGYKYSEQDQLGLWHGVSPFDVTTGVINKSVDTTIKSWSEIIGDYMIHYANIHEKFAIVVPAMIAGSGLIPFKNQHPDRIYDVGIAEQLAVTMSSGLAISGVDVFCPIYSTFIQRAYDQVNHDVARQHLKVVFGLDRAGIVGADGETHQGVFDIPLLRPIPGMSIAHPRTVDDAYKVLNYAFTINQGPFVIRYERGKMEVPNTQVITNEVASLAWEILKQGSDAIFLSFGSILDTLLDRLQTENLSITVVNATFIKPLDGDMITTLIQQNKPLIIYEESSILGGFGSSILEFCNQHQLPTTNIHLMGIPEQYVAHGTKQELLHELNLDVDSIIELVHTLVQP</sequence>
<dbReference type="CDD" id="cd02007">
    <property type="entry name" value="TPP_DXS"/>
    <property type="match status" value="1"/>
</dbReference>
<dbReference type="GO" id="GO:0019288">
    <property type="term" value="P:isopentenyl diphosphate biosynthetic process, methylerythritol 4-phosphate pathway"/>
    <property type="evidence" value="ECO:0007669"/>
    <property type="project" value="TreeGrafter"/>
</dbReference>
<gene>
    <name evidence="10 12" type="primary">dxs</name>
    <name evidence="12" type="ORF">G4Z02_08005</name>
</gene>
<dbReference type="EC" id="2.2.1.7" evidence="10"/>
<reference evidence="12 13" key="1">
    <citation type="submission" date="2020-02" db="EMBL/GenBank/DDBJ databases">
        <authorList>
            <person name="Zheng R.K."/>
            <person name="Sun C.M."/>
        </authorList>
    </citation>
    <scope>NUCLEOTIDE SEQUENCE [LARGE SCALE GENOMIC DNA]</scope>
    <source>
        <strain evidence="13">zrk13</strain>
    </source>
</reference>
<comment type="cofactor">
    <cofactor evidence="10">
        <name>thiamine diphosphate</name>
        <dbReference type="ChEBI" id="CHEBI:58937"/>
    </cofactor>
    <text evidence="10">Binds 1 thiamine pyrophosphate per subunit.</text>
</comment>
<evidence type="ECO:0000256" key="10">
    <source>
        <dbReference type="HAMAP-Rule" id="MF_00315"/>
    </source>
</evidence>
<feature type="binding site" evidence="10">
    <location>
        <position position="363"/>
    </location>
    <ligand>
        <name>thiamine diphosphate</name>
        <dbReference type="ChEBI" id="CHEBI:58937"/>
    </ligand>
</feature>
<keyword evidence="13" id="KW-1185">Reference proteome</keyword>
<dbReference type="GO" id="GO:0009228">
    <property type="term" value="P:thiamine biosynthetic process"/>
    <property type="evidence" value="ECO:0007669"/>
    <property type="project" value="UniProtKB-UniRule"/>
</dbReference>
<keyword evidence="9 10" id="KW-0414">Isoprene biosynthesis</keyword>
<dbReference type="InterPro" id="IPR033248">
    <property type="entry name" value="Transketolase_C"/>
</dbReference>
<dbReference type="PANTHER" id="PTHR43322">
    <property type="entry name" value="1-D-DEOXYXYLULOSE 5-PHOSPHATE SYNTHASE-RELATED"/>
    <property type="match status" value="1"/>
</dbReference>
<feature type="binding site" evidence="10">
    <location>
        <position position="144"/>
    </location>
    <ligand>
        <name>Mg(2+)</name>
        <dbReference type="ChEBI" id="CHEBI:18420"/>
    </ligand>
</feature>
<dbReference type="PANTHER" id="PTHR43322:SF5">
    <property type="entry name" value="1-DEOXY-D-XYLULOSE-5-PHOSPHATE SYNTHASE, CHLOROPLASTIC"/>
    <property type="match status" value="1"/>
</dbReference>
<feature type="binding site" evidence="10">
    <location>
        <position position="174"/>
    </location>
    <ligand>
        <name>thiamine diphosphate</name>
        <dbReference type="ChEBI" id="CHEBI:58937"/>
    </ligand>
</feature>
<dbReference type="HAMAP" id="MF_00315">
    <property type="entry name" value="DXP_synth"/>
    <property type="match status" value="1"/>
</dbReference>
<dbReference type="Pfam" id="PF02780">
    <property type="entry name" value="Transketolase_C"/>
    <property type="match status" value="1"/>
</dbReference>
<dbReference type="InterPro" id="IPR020826">
    <property type="entry name" value="Transketolase_BS"/>
</dbReference>
<feature type="binding site" evidence="10">
    <location>
        <begin position="145"/>
        <end position="146"/>
    </location>
    <ligand>
        <name>thiamine diphosphate</name>
        <dbReference type="ChEBI" id="CHEBI:58937"/>
    </ligand>
</feature>
<evidence type="ECO:0000256" key="9">
    <source>
        <dbReference type="ARBA" id="ARBA00023229"/>
    </source>
</evidence>
<dbReference type="GO" id="GO:0008661">
    <property type="term" value="F:1-deoxy-D-xylulose-5-phosphate synthase activity"/>
    <property type="evidence" value="ECO:0007669"/>
    <property type="project" value="UniProtKB-UniRule"/>
</dbReference>
<evidence type="ECO:0000313" key="13">
    <source>
        <dbReference type="Proteomes" id="UP000514720"/>
    </source>
</evidence>
<evidence type="ECO:0000256" key="5">
    <source>
        <dbReference type="ARBA" id="ARBA00022723"/>
    </source>
</evidence>
<evidence type="ECO:0000256" key="4">
    <source>
        <dbReference type="ARBA" id="ARBA00022679"/>
    </source>
</evidence>
<comment type="subunit">
    <text evidence="3 10">Homodimer.</text>
</comment>
<comment type="pathway">
    <text evidence="1 10">Metabolic intermediate biosynthesis; 1-deoxy-D-xylulose 5-phosphate biosynthesis; 1-deoxy-D-xylulose 5-phosphate from D-glyceraldehyde 3-phosphate and pyruvate: step 1/1.</text>
</comment>
<dbReference type="NCBIfam" id="TIGR00204">
    <property type="entry name" value="dxs"/>
    <property type="match status" value="1"/>
</dbReference>
<evidence type="ECO:0000256" key="6">
    <source>
        <dbReference type="ARBA" id="ARBA00022842"/>
    </source>
</evidence>
<comment type="function">
    <text evidence="10">Catalyzes the acyloin condensation reaction between C atoms 2 and 3 of pyruvate and glyceraldehyde 3-phosphate to yield 1-deoxy-D-xylulose-5-phosphate (DXP).</text>
</comment>
<dbReference type="SMART" id="SM00861">
    <property type="entry name" value="Transket_pyr"/>
    <property type="match status" value="1"/>
</dbReference>
<dbReference type="RefSeq" id="WP_258877492.1">
    <property type="nucleotide sequence ID" value="NZ_CP048914.1"/>
</dbReference>
<dbReference type="GO" id="GO:0016114">
    <property type="term" value="P:terpenoid biosynthetic process"/>
    <property type="evidence" value="ECO:0007669"/>
    <property type="project" value="UniProtKB-UniRule"/>
</dbReference>
<dbReference type="InterPro" id="IPR005477">
    <property type="entry name" value="Dxylulose-5-P_synthase"/>
</dbReference>
<name>A0A7L7KSJ7_9MOLU</name>
<keyword evidence="8 10" id="KW-0786">Thiamine pyrophosphate</keyword>
<evidence type="ECO:0000259" key="11">
    <source>
        <dbReference type="SMART" id="SM00861"/>
    </source>
</evidence>
<dbReference type="UniPathway" id="UPA00064">
    <property type="reaction ID" value="UER00091"/>
</dbReference>
<feature type="binding site" evidence="10">
    <location>
        <position position="279"/>
    </location>
    <ligand>
        <name>thiamine diphosphate</name>
        <dbReference type="ChEBI" id="CHEBI:58937"/>
    </ligand>
</feature>
<proteinExistence type="inferred from homology"/>
<evidence type="ECO:0000256" key="8">
    <source>
        <dbReference type="ARBA" id="ARBA00023052"/>
    </source>
</evidence>
<keyword evidence="7 10" id="KW-0784">Thiamine biosynthesis</keyword>
<dbReference type="InterPro" id="IPR009014">
    <property type="entry name" value="Transketo_C/PFOR_II"/>
</dbReference>
<protein>
    <recommendedName>
        <fullName evidence="10">1-deoxy-D-xylulose-5-phosphate synthase</fullName>
        <ecNumber evidence="10">2.2.1.7</ecNumber>
    </recommendedName>
    <alternativeName>
        <fullName evidence="10">1-deoxyxylulose-5-phosphate synthase</fullName>
        <shortName evidence="10">DXP synthase</shortName>
        <shortName evidence="10">DXPS</shortName>
    </alternativeName>
</protein>
<evidence type="ECO:0000256" key="7">
    <source>
        <dbReference type="ARBA" id="ARBA00022977"/>
    </source>
</evidence>
<feature type="binding site" evidence="10">
    <location>
        <position position="174"/>
    </location>
    <ligand>
        <name>Mg(2+)</name>
        <dbReference type="ChEBI" id="CHEBI:18420"/>
    </ligand>
</feature>
<accession>A0A7L7KSJ7</accession>
<dbReference type="InterPro" id="IPR005475">
    <property type="entry name" value="Transketolase-like_Pyr-bd"/>
</dbReference>
<feature type="domain" description="Transketolase-like pyrimidine-binding" evidence="11">
    <location>
        <begin position="312"/>
        <end position="476"/>
    </location>
</feature>
<dbReference type="Gene3D" id="3.40.50.920">
    <property type="match status" value="1"/>
</dbReference>
<dbReference type="SUPFAM" id="SSF52518">
    <property type="entry name" value="Thiamin diphosphate-binding fold (THDP-binding)"/>
    <property type="match status" value="2"/>
</dbReference>
<dbReference type="NCBIfam" id="NF003933">
    <property type="entry name" value="PRK05444.2-2"/>
    <property type="match status" value="1"/>
</dbReference>
<comment type="similarity">
    <text evidence="2 10">Belongs to the transketolase family. DXPS subfamily.</text>
</comment>
<evidence type="ECO:0000256" key="1">
    <source>
        <dbReference type="ARBA" id="ARBA00004980"/>
    </source>
</evidence>
<dbReference type="AlphaFoldDB" id="A0A7L7KSJ7"/>
<dbReference type="Pfam" id="PF02779">
    <property type="entry name" value="Transket_pyr"/>
    <property type="match status" value="1"/>
</dbReference>
<keyword evidence="4 10" id="KW-0808">Transferase</keyword>
<dbReference type="KEGG" id="xcl:G4Z02_08005"/>
<dbReference type="Proteomes" id="UP000514720">
    <property type="component" value="Chromosome"/>
</dbReference>
<dbReference type="GO" id="GO:0000287">
    <property type="term" value="F:magnesium ion binding"/>
    <property type="evidence" value="ECO:0007669"/>
    <property type="project" value="UniProtKB-UniRule"/>
</dbReference>
<dbReference type="EMBL" id="CP048914">
    <property type="protein sequence ID" value="QMS85687.1"/>
    <property type="molecule type" value="Genomic_DNA"/>
</dbReference>
<dbReference type="InterPro" id="IPR029061">
    <property type="entry name" value="THDP-binding"/>
</dbReference>
<dbReference type="PROSITE" id="PS00801">
    <property type="entry name" value="TRANSKETOLASE_1"/>
    <property type="match status" value="1"/>
</dbReference>
<comment type="cofactor">
    <cofactor evidence="10">
        <name>Mg(2+)</name>
        <dbReference type="ChEBI" id="CHEBI:18420"/>
    </cofactor>
    <text evidence="10">Binds 1 Mg(2+) ion per subunit.</text>
</comment>
<dbReference type="CDD" id="cd07033">
    <property type="entry name" value="TPP_PYR_DXS_TK_like"/>
    <property type="match status" value="1"/>
</dbReference>
<dbReference type="PROSITE" id="PS00802">
    <property type="entry name" value="TRANSKETOLASE_2"/>
    <property type="match status" value="1"/>
</dbReference>
<dbReference type="Gene3D" id="3.40.50.970">
    <property type="match status" value="2"/>
</dbReference>
<dbReference type="SUPFAM" id="SSF52922">
    <property type="entry name" value="TK C-terminal domain-like"/>
    <property type="match status" value="1"/>
</dbReference>
<evidence type="ECO:0000256" key="3">
    <source>
        <dbReference type="ARBA" id="ARBA00011738"/>
    </source>
</evidence>
<keyword evidence="5 10" id="KW-0479">Metal-binding</keyword>